<dbReference type="PhylomeDB" id="B3P8P8"/>
<proteinExistence type="predicted"/>
<dbReference type="HOGENOM" id="CLU_2760581_0_0_1"/>
<protein>
    <submittedName>
        <fullName evidence="1">GG16739</fullName>
    </submittedName>
</protein>
<dbReference type="OMA" id="TACGSKW"/>
<reference evidence="1 2" key="2">
    <citation type="journal article" date="2008" name="Bioinformatics">
        <title>Assembly reconciliation.</title>
        <authorList>
            <person name="Zimin A.V."/>
            <person name="Smith D.R."/>
            <person name="Sutton G."/>
            <person name="Yorke J.A."/>
        </authorList>
    </citation>
    <scope>NUCLEOTIDE SEQUENCE [LARGE SCALE GENOMIC DNA]</scope>
    <source>
        <strain evidence="1 2">TSC#14021-0224.01</strain>
    </source>
</reference>
<dbReference type="Proteomes" id="UP000008711">
    <property type="component" value="Unassembled WGS sequence"/>
</dbReference>
<reference evidence="1 2" key="1">
    <citation type="journal article" date="2007" name="Nature">
        <title>Evolution of genes and genomes on the Drosophila phylogeny.</title>
        <authorList>
            <consortium name="Drosophila 12 Genomes Consortium"/>
            <person name="Clark A.G."/>
            <person name="Eisen M.B."/>
            <person name="Smith D.R."/>
            <person name="Bergman C.M."/>
            <person name="Oliver B."/>
            <person name="Markow T.A."/>
            <person name="Kaufman T.C."/>
            <person name="Kellis M."/>
            <person name="Gelbart W."/>
            <person name="Iyer V.N."/>
            <person name="Pollard D.A."/>
            <person name="Sackton T.B."/>
            <person name="Larracuente A.M."/>
            <person name="Singh N.D."/>
            <person name="Abad J.P."/>
            <person name="Abt D.N."/>
            <person name="Adryan B."/>
            <person name="Aguade M."/>
            <person name="Akashi H."/>
            <person name="Anderson W.W."/>
            <person name="Aquadro C.F."/>
            <person name="Ardell D.H."/>
            <person name="Arguello R."/>
            <person name="Artieri C.G."/>
            <person name="Barbash D.A."/>
            <person name="Barker D."/>
            <person name="Barsanti P."/>
            <person name="Batterham P."/>
            <person name="Batzoglou S."/>
            <person name="Begun D."/>
            <person name="Bhutkar A."/>
            <person name="Blanco E."/>
            <person name="Bosak S.A."/>
            <person name="Bradley R.K."/>
            <person name="Brand A.D."/>
            <person name="Brent M.R."/>
            <person name="Brooks A.N."/>
            <person name="Brown R.H."/>
            <person name="Butlin R.K."/>
            <person name="Caggese C."/>
            <person name="Calvi B.R."/>
            <person name="Bernardo de Carvalho A."/>
            <person name="Caspi A."/>
            <person name="Castrezana S."/>
            <person name="Celniker S.E."/>
            <person name="Chang J.L."/>
            <person name="Chapple C."/>
            <person name="Chatterji S."/>
            <person name="Chinwalla A."/>
            <person name="Civetta A."/>
            <person name="Clifton S.W."/>
            <person name="Comeron J.M."/>
            <person name="Costello J.C."/>
            <person name="Coyne J.A."/>
            <person name="Daub J."/>
            <person name="David R.G."/>
            <person name="Delcher A.L."/>
            <person name="Delehaunty K."/>
            <person name="Do C.B."/>
            <person name="Ebling H."/>
            <person name="Edwards K."/>
            <person name="Eickbush T."/>
            <person name="Evans J.D."/>
            <person name="Filipski A."/>
            <person name="Findeiss S."/>
            <person name="Freyhult E."/>
            <person name="Fulton L."/>
            <person name="Fulton R."/>
            <person name="Garcia A.C."/>
            <person name="Gardiner A."/>
            <person name="Garfield D.A."/>
            <person name="Garvin B.E."/>
            <person name="Gibson G."/>
            <person name="Gilbert D."/>
            <person name="Gnerre S."/>
            <person name="Godfrey J."/>
            <person name="Good R."/>
            <person name="Gotea V."/>
            <person name="Gravely B."/>
            <person name="Greenberg A.J."/>
            <person name="Griffiths-Jones S."/>
            <person name="Gross S."/>
            <person name="Guigo R."/>
            <person name="Gustafson E.A."/>
            <person name="Haerty W."/>
            <person name="Hahn M.W."/>
            <person name="Halligan D.L."/>
            <person name="Halpern A.L."/>
            <person name="Halter G.M."/>
            <person name="Han M.V."/>
            <person name="Heger A."/>
            <person name="Hillier L."/>
            <person name="Hinrichs A.S."/>
            <person name="Holmes I."/>
            <person name="Hoskins R.A."/>
            <person name="Hubisz M.J."/>
            <person name="Hultmark D."/>
            <person name="Huntley M.A."/>
            <person name="Jaffe D.B."/>
            <person name="Jagadeeshan S."/>
            <person name="Jeck W.R."/>
            <person name="Johnson J."/>
            <person name="Jones C.D."/>
            <person name="Jordan W.C."/>
            <person name="Karpen G.H."/>
            <person name="Kataoka E."/>
            <person name="Keightley P.D."/>
            <person name="Kheradpour P."/>
            <person name="Kirkness E.F."/>
            <person name="Koerich L.B."/>
            <person name="Kristiansen K."/>
            <person name="Kudrna D."/>
            <person name="Kulathinal R.J."/>
            <person name="Kumar S."/>
            <person name="Kwok R."/>
            <person name="Lander E."/>
            <person name="Langley C.H."/>
            <person name="Lapoint R."/>
            <person name="Lazzaro B.P."/>
            <person name="Lee S.J."/>
            <person name="Levesque L."/>
            <person name="Li R."/>
            <person name="Lin C.F."/>
            <person name="Lin M.F."/>
            <person name="Lindblad-Toh K."/>
            <person name="Llopart A."/>
            <person name="Long M."/>
            <person name="Low L."/>
            <person name="Lozovsky E."/>
            <person name="Lu J."/>
            <person name="Luo M."/>
            <person name="Machado C.A."/>
            <person name="Makalowski W."/>
            <person name="Marzo M."/>
            <person name="Matsuda M."/>
            <person name="Matzkin L."/>
            <person name="McAllister B."/>
            <person name="McBride C.S."/>
            <person name="McKernan B."/>
            <person name="McKernan K."/>
            <person name="Mendez-Lago M."/>
            <person name="Minx P."/>
            <person name="Mollenhauer M.U."/>
            <person name="Montooth K."/>
            <person name="Mount S.M."/>
            <person name="Mu X."/>
            <person name="Myers E."/>
            <person name="Negre B."/>
            <person name="Newfeld S."/>
            <person name="Nielsen R."/>
            <person name="Noor M.A."/>
            <person name="O'Grady P."/>
            <person name="Pachter L."/>
            <person name="Papaceit M."/>
            <person name="Parisi M.J."/>
            <person name="Parisi M."/>
            <person name="Parts L."/>
            <person name="Pedersen J.S."/>
            <person name="Pesole G."/>
            <person name="Phillippy A.M."/>
            <person name="Ponting C.P."/>
            <person name="Pop M."/>
            <person name="Porcelli D."/>
            <person name="Powell J.R."/>
            <person name="Prohaska S."/>
            <person name="Pruitt K."/>
            <person name="Puig M."/>
            <person name="Quesneville H."/>
            <person name="Ram K.R."/>
            <person name="Rand D."/>
            <person name="Rasmussen M.D."/>
            <person name="Reed L.K."/>
            <person name="Reenan R."/>
            <person name="Reily A."/>
            <person name="Remington K.A."/>
            <person name="Rieger T.T."/>
            <person name="Ritchie M.G."/>
            <person name="Robin C."/>
            <person name="Rogers Y.H."/>
            <person name="Rohde C."/>
            <person name="Rozas J."/>
            <person name="Rubenfield M.J."/>
            <person name="Ruiz A."/>
            <person name="Russo S."/>
            <person name="Salzberg S.L."/>
            <person name="Sanchez-Gracia A."/>
            <person name="Saranga D.J."/>
            <person name="Sato H."/>
            <person name="Schaeffer S.W."/>
            <person name="Schatz M.C."/>
            <person name="Schlenke T."/>
            <person name="Schwartz R."/>
            <person name="Segarra C."/>
            <person name="Singh R.S."/>
            <person name="Sirot L."/>
            <person name="Sirota M."/>
            <person name="Sisneros N.B."/>
            <person name="Smith C.D."/>
            <person name="Smith T.F."/>
            <person name="Spieth J."/>
            <person name="Stage D.E."/>
            <person name="Stark A."/>
            <person name="Stephan W."/>
            <person name="Strausberg R.L."/>
            <person name="Strempel S."/>
            <person name="Sturgill D."/>
            <person name="Sutton G."/>
            <person name="Sutton G.G."/>
            <person name="Tao W."/>
            <person name="Teichmann S."/>
            <person name="Tobari Y.N."/>
            <person name="Tomimura Y."/>
            <person name="Tsolas J.M."/>
            <person name="Valente V.L."/>
            <person name="Venter E."/>
            <person name="Venter J.C."/>
            <person name="Vicario S."/>
            <person name="Vieira F.G."/>
            <person name="Vilella A.J."/>
            <person name="Villasante A."/>
            <person name="Walenz B."/>
            <person name="Wang J."/>
            <person name="Wasserman M."/>
            <person name="Watts T."/>
            <person name="Wilson D."/>
            <person name="Wilson R.K."/>
            <person name="Wing R.A."/>
            <person name="Wolfner M.F."/>
            <person name="Wong A."/>
            <person name="Wong G.K."/>
            <person name="Wu C.I."/>
            <person name="Wu G."/>
            <person name="Yamamoto D."/>
            <person name="Yang H.P."/>
            <person name="Yang S.P."/>
            <person name="Yorke J.A."/>
            <person name="Yoshida K."/>
            <person name="Zdobnov E."/>
            <person name="Zhang P."/>
            <person name="Zhang Y."/>
            <person name="Zimin A.V."/>
            <person name="Baldwin J."/>
            <person name="Abdouelleil A."/>
            <person name="Abdulkadir J."/>
            <person name="Abebe A."/>
            <person name="Abera B."/>
            <person name="Abreu J."/>
            <person name="Acer S.C."/>
            <person name="Aftuck L."/>
            <person name="Alexander A."/>
            <person name="An P."/>
            <person name="Anderson E."/>
            <person name="Anderson S."/>
            <person name="Arachi H."/>
            <person name="Azer M."/>
            <person name="Bachantsang P."/>
            <person name="Barry A."/>
            <person name="Bayul T."/>
            <person name="Berlin A."/>
            <person name="Bessette D."/>
            <person name="Bloom T."/>
            <person name="Blye J."/>
            <person name="Boguslavskiy L."/>
            <person name="Bonnet C."/>
            <person name="Boukhgalter B."/>
            <person name="Bourzgui I."/>
            <person name="Brown A."/>
            <person name="Cahill P."/>
            <person name="Channer S."/>
            <person name="Cheshatsang Y."/>
            <person name="Chuda L."/>
            <person name="Citroen M."/>
            <person name="Collymore A."/>
            <person name="Cooke P."/>
            <person name="Costello M."/>
            <person name="D'Aco K."/>
            <person name="Daza R."/>
            <person name="De Haan G."/>
            <person name="DeGray S."/>
            <person name="DeMaso C."/>
            <person name="Dhargay N."/>
            <person name="Dooley K."/>
            <person name="Dooley E."/>
            <person name="Doricent M."/>
            <person name="Dorje P."/>
            <person name="Dorjee K."/>
            <person name="Dupes A."/>
            <person name="Elong R."/>
            <person name="Falk J."/>
            <person name="Farina A."/>
            <person name="Faro S."/>
            <person name="Ferguson D."/>
            <person name="Fisher S."/>
            <person name="Foley C.D."/>
            <person name="Franke A."/>
            <person name="Friedrich D."/>
            <person name="Gadbois L."/>
            <person name="Gearin G."/>
            <person name="Gearin C.R."/>
            <person name="Giannoukos G."/>
            <person name="Goode T."/>
            <person name="Graham J."/>
            <person name="Grandbois E."/>
            <person name="Grewal S."/>
            <person name="Gyaltsen K."/>
            <person name="Hafez N."/>
            <person name="Hagos B."/>
            <person name="Hall J."/>
            <person name="Henson C."/>
            <person name="Hollinger A."/>
            <person name="Honan T."/>
            <person name="Huard M.D."/>
            <person name="Hughes L."/>
            <person name="Hurhula B."/>
            <person name="Husby M.E."/>
            <person name="Kamat A."/>
            <person name="Kanga B."/>
            <person name="Kashin S."/>
            <person name="Khazanovich D."/>
            <person name="Kisner P."/>
            <person name="Lance K."/>
            <person name="Lara M."/>
            <person name="Lee W."/>
            <person name="Lennon N."/>
            <person name="Letendre F."/>
            <person name="LeVine R."/>
            <person name="Lipovsky A."/>
            <person name="Liu X."/>
            <person name="Liu J."/>
            <person name="Liu S."/>
            <person name="Lokyitsang T."/>
            <person name="Lokyitsang Y."/>
            <person name="Lubonja R."/>
            <person name="Lui A."/>
            <person name="MacDonald P."/>
            <person name="Magnisalis V."/>
            <person name="Maru K."/>
            <person name="Matthews C."/>
            <person name="McCusker W."/>
            <person name="McDonough S."/>
            <person name="Mehta T."/>
            <person name="Meldrim J."/>
            <person name="Meneus L."/>
            <person name="Mihai O."/>
            <person name="Mihalev A."/>
            <person name="Mihova T."/>
            <person name="Mittelman R."/>
            <person name="Mlenga V."/>
            <person name="Montmayeur A."/>
            <person name="Mulrain L."/>
            <person name="Navidi A."/>
            <person name="Naylor J."/>
            <person name="Negash T."/>
            <person name="Nguyen T."/>
            <person name="Nguyen N."/>
            <person name="Nicol R."/>
            <person name="Norbu C."/>
            <person name="Norbu N."/>
            <person name="Novod N."/>
            <person name="O'Neill B."/>
            <person name="Osman S."/>
            <person name="Markiewicz E."/>
            <person name="Oyono O.L."/>
            <person name="Patti C."/>
            <person name="Phunkhang P."/>
            <person name="Pierre F."/>
            <person name="Priest M."/>
            <person name="Raghuraman S."/>
            <person name="Rege F."/>
            <person name="Reyes R."/>
            <person name="Rise C."/>
            <person name="Rogov P."/>
            <person name="Ross K."/>
            <person name="Ryan E."/>
            <person name="Settipalli S."/>
            <person name="Shea T."/>
            <person name="Sherpa N."/>
            <person name="Shi L."/>
            <person name="Shih D."/>
            <person name="Sparrow T."/>
            <person name="Spaulding J."/>
            <person name="Stalker J."/>
            <person name="Stange-Thomann N."/>
            <person name="Stavropoulos S."/>
            <person name="Stone C."/>
            <person name="Strader C."/>
            <person name="Tesfaye S."/>
            <person name="Thomson T."/>
            <person name="Thoulutsang Y."/>
            <person name="Thoulutsang D."/>
            <person name="Topham K."/>
            <person name="Topping I."/>
            <person name="Tsamla T."/>
            <person name="Vassiliev H."/>
            <person name="Vo A."/>
            <person name="Wangchuk T."/>
            <person name="Wangdi T."/>
            <person name="Weiand M."/>
            <person name="Wilkinson J."/>
            <person name="Wilson A."/>
            <person name="Yadav S."/>
            <person name="Young G."/>
            <person name="Yu Q."/>
            <person name="Zembek L."/>
            <person name="Zhong D."/>
            <person name="Zimmer A."/>
            <person name="Zwirko Z."/>
            <person name="Jaffe D.B."/>
            <person name="Alvarez P."/>
            <person name="Brockman W."/>
            <person name="Butler J."/>
            <person name="Chin C."/>
            <person name="Gnerre S."/>
            <person name="Grabherr M."/>
            <person name="Kleber M."/>
            <person name="Mauceli E."/>
            <person name="MacCallum I."/>
        </authorList>
    </citation>
    <scope>NUCLEOTIDE SEQUENCE [LARGE SCALE GENOMIC DNA]</scope>
    <source>
        <strain evidence="1 2">TSC#14021-0224.01</strain>
    </source>
</reference>
<keyword evidence="2" id="KW-1185">Reference proteome</keyword>
<gene>
    <name evidence="1" type="primary">Dere\GG16739</name>
    <name evidence="1" type="ORF">Dere_GG16739</name>
</gene>
<evidence type="ECO:0000313" key="2">
    <source>
        <dbReference type="Proteomes" id="UP000008711"/>
    </source>
</evidence>
<sequence>MEMEITACGSKWQMCVTVTATPRGFLPVAVAAGNVAASVAPTAAVTANQVPNGPNGLRRFGSALSTENWQDLHICTTSFLTV</sequence>
<name>B3P8P8_DROER</name>
<dbReference type="AlphaFoldDB" id="B3P8P8"/>
<dbReference type="EMBL" id="CH954182">
    <property type="protein sequence ID" value="EDV54212.1"/>
    <property type="molecule type" value="Genomic_DNA"/>
</dbReference>
<organism evidence="1 2">
    <name type="scientific">Drosophila erecta</name>
    <name type="common">Fruit fly</name>
    <dbReference type="NCBI Taxonomy" id="7220"/>
    <lineage>
        <taxon>Eukaryota</taxon>
        <taxon>Metazoa</taxon>
        <taxon>Ecdysozoa</taxon>
        <taxon>Arthropoda</taxon>
        <taxon>Hexapoda</taxon>
        <taxon>Insecta</taxon>
        <taxon>Pterygota</taxon>
        <taxon>Neoptera</taxon>
        <taxon>Endopterygota</taxon>
        <taxon>Diptera</taxon>
        <taxon>Brachycera</taxon>
        <taxon>Muscomorpha</taxon>
        <taxon>Ephydroidea</taxon>
        <taxon>Drosophilidae</taxon>
        <taxon>Drosophila</taxon>
        <taxon>Sophophora</taxon>
    </lineage>
</organism>
<evidence type="ECO:0000313" key="1">
    <source>
        <dbReference type="EMBL" id="EDV54212.1"/>
    </source>
</evidence>
<accession>B3P8P8</accession>